<protein>
    <submittedName>
        <fullName evidence="1">Uncharacterized protein</fullName>
    </submittedName>
</protein>
<reference evidence="1 2" key="1">
    <citation type="submission" date="2020-05" db="EMBL/GenBank/DDBJ databases">
        <title>Actinomadura verrucosospora NRRL-B18236 (PFL_A860) Genome sequencing and assembly.</title>
        <authorList>
            <person name="Samborskyy M."/>
        </authorList>
    </citation>
    <scope>NUCLEOTIDE SEQUENCE [LARGE SCALE GENOMIC DNA]</scope>
    <source>
        <strain evidence="1 2">NRRL:B18236</strain>
    </source>
</reference>
<organism evidence="1 2">
    <name type="scientific">Actinomadura verrucosospora</name>
    <dbReference type="NCBI Taxonomy" id="46165"/>
    <lineage>
        <taxon>Bacteria</taxon>
        <taxon>Bacillati</taxon>
        <taxon>Actinomycetota</taxon>
        <taxon>Actinomycetes</taxon>
        <taxon>Streptosporangiales</taxon>
        <taxon>Thermomonosporaceae</taxon>
        <taxon>Actinomadura</taxon>
    </lineage>
</organism>
<dbReference type="Proteomes" id="UP000501240">
    <property type="component" value="Chromosome"/>
</dbReference>
<gene>
    <name evidence="1" type="ORF">ACTIVE_7983</name>
</gene>
<evidence type="ECO:0000313" key="2">
    <source>
        <dbReference type="Proteomes" id="UP000501240"/>
    </source>
</evidence>
<accession>A0A7D3VYW7</accession>
<keyword evidence="2" id="KW-1185">Reference proteome</keyword>
<evidence type="ECO:0000313" key="1">
    <source>
        <dbReference type="EMBL" id="QKG26330.1"/>
    </source>
</evidence>
<dbReference type="AlphaFoldDB" id="A0A7D3VYW7"/>
<sequence length="29" mass="3149">MPSWTPVVSSLVLTSVWGTFVPIQMRGTA</sequence>
<dbReference type="EMBL" id="CP053892">
    <property type="protein sequence ID" value="QKG26330.1"/>
    <property type="molecule type" value="Genomic_DNA"/>
</dbReference>
<proteinExistence type="predicted"/>
<name>A0A7D3VYW7_ACTVE</name>